<evidence type="ECO:0000313" key="2">
    <source>
        <dbReference type="EMBL" id="TCO31596.1"/>
    </source>
</evidence>
<sequence>MPAETGVGVTTVNKILAVAGVVLLLGGLTLGFRSIAAVGTNCGSVFQPAAGITPMACDGRLNSSSTIVTLVMVAGALCLATALAIKVLRDRVRV</sequence>
<keyword evidence="3" id="KW-1185">Reference proteome</keyword>
<feature type="transmembrane region" description="Helical" evidence="1">
    <location>
        <begin position="12"/>
        <end position="32"/>
    </location>
</feature>
<comment type="caution">
    <text evidence="2">The sequence shown here is derived from an EMBL/GenBank/DDBJ whole genome shotgun (WGS) entry which is preliminary data.</text>
</comment>
<dbReference type="RefSeq" id="WP_132187383.1">
    <property type="nucleotide sequence ID" value="NZ_SLWM01000001.1"/>
</dbReference>
<keyword evidence="1" id="KW-0812">Transmembrane</keyword>
<name>A0ABY2BTU8_9ACTN</name>
<gene>
    <name evidence="2" type="ORF">EV644_101236</name>
</gene>
<evidence type="ECO:0000313" key="3">
    <source>
        <dbReference type="Proteomes" id="UP000295818"/>
    </source>
</evidence>
<proteinExistence type="predicted"/>
<protein>
    <submittedName>
        <fullName evidence="2">Uncharacterized protein</fullName>
    </submittedName>
</protein>
<accession>A0ABY2BTU8</accession>
<keyword evidence="1" id="KW-0472">Membrane</keyword>
<reference evidence="2 3" key="1">
    <citation type="journal article" date="2015" name="Stand. Genomic Sci.">
        <title>Genomic Encyclopedia of Bacterial and Archaeal Type Strains, Phase III: the genomes of soil and plant-associated and newly described type strains.</title>
        <authorList>
            <person name="Whitman W.B."/>
            <person name="Woyke T."/>
            <person name="Klenk H.P."/>
            <person name="Zhou Y."/>
            <person name="Lilburn T.G."/>
            <person name="Beck B.J."/>
            <person name="De Vos P."/>
            <person name="Vandamme P."/>
            <person name="Eisen J.A."/>
            <person name="Garrity G."/>
            <person name="Hugenholtz P."/>
            <person name="Kyrpides N.C."/>
        </authorList>
    </citation>
    <scope>NUCLEOTIDE SEQUENCE [LARGE SCALE GENOMIC DNA]</scope>
    <source>
        <strain evidence="2 3">VKM Ac-2538</strain>
    </source>
</reference>
<organism evidence="2 3">
    <name type="scientific">Kribbella orskensis</name>
    <dbReference type="NCBI Taxonomy" id="2512216"/>
    <lineage>
        <taxon>Bacteria</taxon>
        <taxon>Bacillati</taxon>
        <taxon>Actinomycetota</taxon>
        <taxon>Actinomycetes</taxon>
        <taxon>Propionibacteriales</taxon>
        <taxon>Kribbellaceae</taxon>
        <taxon>Kribbella</taxon>
    </lineage>
</organism>
<dbReference type="EMBL" id="SLWM01000001">
    <property type="protein sequence ID" value="TCO31596.1"/>
    <property type="molecule type" value="Genomic_DNA"/>
</dbReference>
<keyword evidence="1" id="KW-1133">Transmembrane helix</keyword>
<evidence type="ECO:0000256" key="1">
    <source>
        <dbReference type="SAM" id="Phobius"/>
    </source>
</evidence>
<feature type="transmembrane region" description="Helical" evidence="1">
    <location>
        <begin position="67"/>
        <end position="88"/>
    </location>
</feature>
<dbReference type="Proteomes" id="UP000295818">
    <property type="component" value="Unassembled WGS sequence"/>
</dbReference>